<gene>
    <name evidence="1" type="ORF">BaRGS_00018786</name>
</gene>
<accession>A0ABD0KSB2</accession>
<sequence>MEVPDDLIAEFVSDDNTDFWDLAVVLTILLEEAEKTTFNRSFSLENYSDEQCESYFRFTSDQITRLCHGLRIPATVTAPNRTSASGLEVLCIVLRRLSYPCRYVDLAMFFDRPRLE</sequence>
<proteinExistence type="predicted"/>
<dbReference type="AlphaFoldDB" id="A0ABD0KSB2"/>
<comment type="caution">
    <text evidence="1">The sequence shown here is derived from an EMBL/GenBank/DDBJ whole genome shotgun (WGS) entry which is preliminary data.</text>
</comment>
<evidence type="ECO:0000313" key="1">
    <source>
        <dbReference type="EMBL" id="KAK7489921.1"/>
    </source>
</evidence>
<evidence type="ECO:0000313" key="2">
    <source>
        <dbReference type="Proteomes" id="UP001519460"/>
    </source>
</evidence>
<keyword evidence="2" id="KW-1185">Reference proteome</keyword>
<dbReference type="PANTHER" id="PTHR34615:SF1">
    <property type="entry name" value="PX DOMAIN-CONTAINING PROTEIN"/>
    <property type="match status" value="1"/>
</dbReference>
<name>A0ABD0KSB2_9CAEN</name>
<organism evidence="1 2">
    <name type="scientific">Batillaria attramentaria</name>
    <dbReference type="NCBI Taxonomy" id="370345"/>
    <lineage>
        <taxon>Eukaryota</taxon>
        <taxon>Metazoa</taxon>
        <taxon>Spiralia</taxon>
        <taxon>Lophotrochozoa</taxon>
        <taxon>Mollusca</taxon>
        <taxon>Gastropoda</taxon>
        <taxon>Caenogastropoda</taxon>
        <taxon>Sorbeoconcha</taxon>
        <taxon>Cerithioidea</taxon>
        <taxon>Batillariidae</taxon>
        <taxon>Batillaria</taxon>
    </lineage>
</organism>
<feature type="non-terminal residue" evidence="1">
    <location>
        <position position="116"/>
    </location>
</feature>
<reference evidence="1 2" key="1">
    <citation type="journal article" date="2023" name="Sci. Data">
        <title>Genome assembly of the Korean intertidal mud-creeper Batillaria attramentaria.</title>
        <authorList>
            <person name="Patra A.K."/>
            <person name="Ho P.T."/>
            <person name="Jun S."/>
            <person name="Lee S.J."/>
            <person name="Kim Y."/>
            <person name="Won Y.J."/>
        </authorList>
    </citation>
    <scope>NUCLEOTIDE SEQUENCE [LARGE SCALE GENOMIC DNA]</scope>
    <source>
        <strain evidence="1">Wonlab-2016</strain>
    </source>
</reference>
<dbReference type="PANTHER" id="PTHR34615">
    <property type="entry name" value="PX DOMAIN-CONTAINING PROTEIN"/>
    <property type="match status" value="1"/>
</dbReference>
<dbReference type="Proteomes" id="UP001519460">
    <property type="component" value="Unassembled WGS sequence"/>
</dbReference>
<dbReference type="EMBL" id="JACVVK020000132">
    <property type="protein sequence ID" value="KAK7489921.1"/>
    <property type="molecule type" value="Genomic_DNA"/>
</dbReference>
<protein>
    <submittedName>
        <fullName evidence="1">Uncharacterized protein</fullName>
    </submittedName>
</protein>